<proteinExistence type="predicted"/>
<evidence type="ECO:0000256" key="1">
    <source>
        <dbReference type="SAM" id="MobiDB-lite"/>
    </source>
</evidence>
<organism evidence="2">
    <name type="scientific">Stegastes partitus</name>
    <name type="common">bicolor damselfish</name>
    <dbReference type="NCBI Taxonomy" id="144197"/>
    <lineage>
        <taxon>Eukaryota</taxon>
        <taxon>Metazoa</taxon>
        <taxon>Chordata</taxon>
        <taxon>Craniata</taxon>
        <taxon>Vertebrata</taxon>
        <taxon>Euteleostomi</taxon>
        <taxon>Actinopterygii</taxon>
        <taxon>Neopterygii</taxon>
        <taxon>Teleostei</taxon>
        <taxon>Neoteleostei</taxon>
        <taxon>Acanthomorphata</taxon>
        <taxon>Ovalentaria</taxon>
        <taxon>Pomacentridae</taxon>
        <taxon>Stegastes</taxon>
    </lineage>
</organism>
<reference evidence="2" key="1">
    <citation type="submission" date="2023-09" db="UniProtKB">
        <authorList>
            <consortium name="Ensembl"/>
        </authorList>
    </citation>
    <scope>IDENTIFICATION</scope>
</reference>
<dbReference type="AlphaFoldDB" id="A0A3B4ZZ23"/>
<dbReference type="STRING" id="144197.ENSSPAP00000006917"/>
<accession>A0A3B4ZZ23</accession>
<evidence type="ECO:0000313" key="2">
    <source>
        <dbReference type="Ensembl" id="ENSSPAP00000006917.1"/>
    </source>
</evidence>
<feature type="region of interest" description="Disordered" evidence="1">
    <location>
        <begin position="1"/>
        <end position="42"/>
    </location>
</feature>
<dbReference type="Ensembl" id="ENSSPAT00000007057.1">
    <property type="protein sequence ID" value="ENSSPAP00000006917.1"/>
    <property type="gene ID" value="ENSSPAG00000005334.1"/>
</dbReference>
<feature type="compositionally biased region" description="Low complexity" evidence="1">
    <location>
        <begin position="74"/>
        <end position="89"/>
    </location>
</feature>
<feature type="region of interest" description="Disordered" evidence="1">
    <location>
        <begin position="61"/>
        <end position="95"/>
    </location>
</feature>
<protein>
    <submittedName>
        <fullName evidence="2">Uncharacterized protein</fullName>
    </submittedName>
</protein>
<name>A0A3B4ZZ23_9TELE</name>
<sequence>MDSYSQRFDSTAGRDSKSQKKKGSSNHSTSCYDEGDRKPKFHLPFRNITDDVLDRFASIRIPGSKKERTPLTQSKHNSNDWSTSSSSTSHHFEELSSKITSEKEILALFEKMMVCFFC</sequence>
<dbReference type="GeneTree" id="ENSGT00940000181563"/>